<dbReference type="PROSITE" id="PS50948">
    <property type="entry name" value="PAN"/>
    <property type="match status" value="1"/>
</dbReference>
<dbReference type="GO" id="GO:0008083">
    <property type="term" value="F:growth factor activity"/>
    <property type="evidence" value="ECO:0007669"/>
    <property type="project" value="TreeGrafter"/>
</dbReference>
<dbReference type="CDD" id="cd00037">
    <property type="entry name" value="CLECT"/>
    <property type="match status" value="1"/>
</dbReference>
<feature type="domain" description="Apple" evidence="6">
    <location>
        <begin position="121"/>
        <end position="207"/>
    </location>
</feature>
<gene>
    <name evidence="8" type="primary">LOC110982726</name>
</gene>
<dbReference type="InterPro" id="IPR016187">
    <property type="entry name" value="CTDL_fold"/>
</dbReference>
<dbReference type="InterPro" id="IPR016186">
    <property type="entry name" value="C-type_lectin-like/link_sf"/>
</dbReference>
<dbReference type="GO" id="GO:0005615">
    <property type="term" value="C:extracellular space"/>
    <property type="evidence" value="ECO:0007669"/>
    <property type="project" value="TreeGrafter"/>
</dbReference>
<dbReference type="Pfam" id="PF00059">
    <property type="entry name" value="Lectin_C"/>
    <property type="match status" value="1"/>
</dbReference>
<dbReference type="KEGG" id="aplc:110982726"/>
<dbReference type="GO" id="GO:0030246">
    <property type="term" value="F:carbohydrate binding"/>
    <property type="evidence" value="ECO:0007669"/>
    <property type="project" value="UniProtKB-KW"/>
</dbReference>
<dbReference type="PROSITE" id="PS50041">
    <property type="entry name" value="C_TYPE_LECTIN_2"/>
    <property type="match status" value="1"/>
</dbReference>
<evidence type="ECO:0000256" key="4">
    <source>
        <dbReference type="ARBA" id="ARBA00022734"/>
    </source>
</evidence>
<reference evidence="8" key="1">
    <citation type="submission" date="2025-08" db="UniProtKB">
        <authorList>
            <consortium name="RefSeq"/>
        </authorList>
    </citation>
    <scope>IDENTIFICATION</scope>
</reference>
<dbReference type="PANTHER" id="PTHR22799">
    <property type="entry name" value="TETRANECTIN-RELATED"/>
    <property type="match status" value="1"/>
</dbReference>
<evidence type="ECO:0000256" key="3">
    <source>
        <dbReference type="ARBA" id="ARBA00022729"/>
    </source>
</evidence>
<dbReference type="InterPro" id="IPR003609">
    <property type="entry name" value="Pan_app"/>
</dbReference>
<comment type="subcellular location">
    <subcellularLocation>
        <location evidence="1">Secreted</location>
    </subcellularLocation>
</comment>
<evidence type="ECO:0000256" key="1">
    <source>
        <dbReference type="ARBA" id="ARBA00004613"/>
    </source>
</evidence>
<dbReference type="Proteomes" id="UP000694845">
    <property type="component" value="Unplaced"/>
</dbReference>
<dbReference type="InterPro" id="IPR001304">
    <property type="entry name" value="C-type_lectin-like"/>
</dbReference>
<dbReference type="Gene3D" id="3.10.100.10">
    <property type="entry name" value="Mannose-Binding Protein A, subunit A"/>
    <property type="match status" value="1"/>
</dbReference>
<keyword evidence="7" id="KW-1185">Reference proteome</keyword>
<dbReference type="AlphaFoldDB" id="A0A8B7YWJ1"/>
<feature type="domain" description="C-type lectin" evidence="5">
    <location>
        <begin position="1"/>
        <end position="114"/>
    </location>
</feature>
<protein>
    <submittedName>
        <fullName evidence="8">Chondrolectin-like</fullName>
    </submittedName>
</protein>
<keyword evidence="2" id="KW-0964">Secreted</keyword>
<evidence type="ECO:0000256" key="2">
    <source>
        <dbReference type="ARBA" id="ARBA00022525"/>
    </source>
</evidence>
<organism evidence="7 8">
    <name type="scientific">Acanthaster planci</name>
    <name type="common">Crown-of-thorns starfish</name>
    <dbReference type="NCBI Taxonomy" id="133434"/>
    <lineage>
        <taxon>Eukaryota</taxon>
        <taxon>Metazoa</taxon>
        <taxon>Echinodermata</taxon>
        <taxon>Eleutherozoa</taxon>
        <taxon>Asterozoa</taxon>
        <taxon>Asteroidea</taxon>
        <taxon>Valvatacea</taxon>
        <taxon>Valvatida</taxon>
        <taxon>Acanthasteridae</taxon>
        <taxon>Acanthaster</taxon>
    </lineage>
</organism>
<evidence type="ECO:0000313" key="8">
    <source>
        <dbReference type="RefSeq" id="XP_022097057.1"/>
    </source>
</evidence>
<evidence type="ECO:0000259" key="5">
    <source>
        <dbReference type="PROSITE" id="PS50041"/>
    </source>
</evidence>
<proteinExistence type="predicted"/>
<keyword evidence="3" id="KW-0732">Signal</keyword>
<evidence type="ECO:0000313" key="7">
    <source>
        <dbReference type="Proteomes" id="UP000694845"/>
    </source>
</evidence>
<sequence>MTWQQASKACNRSGSGMVVPDSQAEQNFIWREMRNWMGALGVTIEADLEVWIGCRHLENSGQVMCHGDSEAHSYATWANNEPSGGSETCIRMAKKFSGRWGDSLCDQRKFAACEFNPISACELNRWSTHFKHAPGLCLHNHEVRSLQVHGLAKCGVACWAEPLCRSFSLWLDGGDVVICQLNTRSRTDAGVEDFSHAQNCAYFEFQRMS</sequence>
<name>A0A8B7YWJ1_ACAPL</name>
<dbReference type="GeneID" id="110982726"/>
<accession>A0A8B7YWJ1</accession>
<dbReference type="OMA" id="ATWANNE"/>
<dbReference type="InterPro" id="IPR051663">
    <property type="entry name" value="CLec_Tetranectin-domain"/>
</dbReference>
<evidence type="ECO:0000259" key="6">
    <source>
        <dbReference type="PROSITE" id="PS50948"/>
    </source>
</evidence>
<dbReference type="RefSeq" id="XP_022097057.1">
    <property type="nucleotide sequence ID" value="XM_022241365.1"/>
</dbReference>
<dbReference type="PANTHER" id="PTHR22799:SF1">
    <property type="entry name" value="C-TYPE LECTIN DOMAIN FAMILY 11 MEMBER A"/>
    <property type="match status" value="1"/>
</dbReference>
<dbReference type="OrthoDB" id="406096at2759"/>
<keyword evidence="4" id="KW-0430">Lectin</keyword>
<dbReference type="SUPFAM" id="SSF56436">
    <property type="entry name" value="C-type lectin-like"/>
    <property type="match status" value="1"/>
</dbReference>
<dbReference type="SUPFAM" id="SSF57414">
    <property type="entry name" value="Hairpin loop containing domain-like"/>
    <property type="match status" value="1"/>
</dbReference>